<dbReference type="InterPro" id="IPR005135">
    <property type="entry name" value="Endo/exonuclease/phosphatase"/>
</dbReference>
<gene>
    <name evidence="8" type="ORF">FDP41_007797</name>
</gene>
<name>A0A6A5CA87_NAEFO</name>
<dbReference type="GO" id="GO:0004530">
    <property type="term" value="F:deoxyribonuclease I activity"/>
    <property type="evidence" value="ECO:0007669"/>
    <property type="project" value="TreeGrafter"/>
</dbReference>
<feature type="active site" evidence="5">
    <location>
        <position position="135"/>
    </location>
</feature>
<keyword evidence="3" id="KW-0378">Hydrolase</keyword>
<accession>A0A6A5CA87</accession>
<dbReference type="RefSeq" id="XP_044568595.1">
    <property type="nucleotide sequence ID" value="XM_044711580.1"/>
</dbReference>
<dbReference type="VEuPathDB" id="AmoebaDB:FDP41_007797"/>
<organism evidence="8 9">
    <name type="scientific">Naegleria fowleri</name>
    <name type="common">Brain eating amoeba</name>
    <dbReference type="NCBI Taxonomy" id="5763"/>
    <lineage>
        <taxon>Eukaryota</taxon>
        <taxon>Discoba</taxon>
        <taxon>Heterolobosea</taxon>
        <taxon>Tetramitia</taxon>
        <taxon>Eutetramitia</taxon>
        <taxon>Vahlkampfiidae</taxon>
        <taxon>Naegleria</taxon>
    </lineage>
</organism>
<evidence type="ECO:0000256" key="1">
    <source>
        <dbReference type="ARBA" id="ARBA00007359"/>
    </source>
</evidence>
<proteinExistence type="inferred from homology"/>
<protein>
    <recommendedName>
        <fullName evidence="7">Endonuclease/exonuclease/phosphatase domain-containing protein</fullName>
    </recommendedName>
</protein>
<dbReference type="Gene3D" id="3.60.10.10">
    <property type="entry name" value="Endonuclease/exonuclease/phosphatase"/>
    <property type="match status" value="1"/>
</dbReference>
<dbReference type="SUPFAM" id="SSF56219">
    <property type="entry name" value="DNase I-like"/>
    <property type="match status" value="1"/>
</dbReference>
<feature type="active site" evidence="5">
    <location>
        <position position="188"/>
    </location>
</feature>
<dbReference type="InterPro" id="IPR033125">
    <property type="entry name" value="DNASE_I_2"/>
</dbReference>
<dbReference type="GO" id="GO:0003677">
    <property type="term" value="F:DNA binding"/>
    <property type="evidence" value="ECO:0007669"/>
    <property type="project" value="TreeGrafter"/>
</dbReference>
<dbReference type="OMA" id="DCSYVRE"/>
<evidence type="ECO:0000256" key="3">
    <source>
        <dbReference type="ARBA" id="ARBA00022801"/>
    </source>
</evidence>
<dbReference type="OrthoDB" id="10061407at2759"/>
<evidence type="ECO:0000256" key="4">
    <source>
        <dbReference type="ARBA" id="ARBA00023157"/>
    </source>
</evidence>
<dbReference type="Pfam" id="PF03372">
    <property type="entry name" value="Exo_endo_phos"/>
    <property type="match status" value="1"/>
</dbReference>
<dbReference type="GeneID" id="68115015"/>
<keyword evidence="9" id="KW-1185">Reference proteome</keyword>
<dbReference type="AlphaFoldDB" id="A0A6A5CA87"/>
<dbReference type="InterPro" id="IPR016202">
    <property type="entry name" value="DNase_I"/>
</dbReference>
<evidence type="ECO:0000313" key="9">
    <source>
        <dbReference type="Proteomes" id="UP000444721"/>
    </source>
</evidence>
<dbReference type="Proteomes" id="UP000444721">
    <property type="component" value="Unassembled WGS sequence"/>
</dbReference>
<evidence type="ECO:0000259" key="7">
    <source>
        <dbReference type="Pfam" id="PF03372"/>
    </source>
</evidence>
<dbReference type="PIRSF" id="PIRSF000988">
    <property type="entry name" value="DNase_I_euk"/>
    <property type="match status" value="1"/>
</dbReference>
<dbReference type="PANTHER" id="PTHR11371">
    <property type="entry name" value="DEOXYRIBONUCLEASE"/>
    <property type="match status" value="1"/>
</dbReference>
<dbReference type="SMART" id="SM00476">
    <property type="entry name" value="DNaseIc"/>
    <property type="match status" value="1"/>
</dbReference>
<comment type="caution">
    <text evidence="8">The sequence shown here is derived from an EMBL/GenBank/DDBJ whole genome shotgun (WGS) entry which is preliminary data.</text>
</comment>
<keyword evidence="2" id="KW-0540">Nuclease</keyword>
<evidence type="ECO:0000256" key="6">
    <source>
        <dbReference type="PIRSR" id="PIRSR000988-2"/>
    </source>
</evidence>
<sequence>MSIFVPSIASVSLTVILSSLIIFSLSSPIFTTTQGLNLNIAQQHGSASPKLNNQDLMFCSFNIQVFGKTKMSKADVVNVLLKILSECHVTFVMEVRDSTGSAIVDLLDKLNQYTNNTRSYRLQVSERLGRTSSKEQYAFIYDSIMAQISSTFQFPVQFDYFERPPFSVILTNLKNSSFHQQLFITGIHTSPKYAVQEIDHLFNVFQYYMPQQNTSKLVQTNWLVTGDFNAGCSYVRPSDWAKIRLRTDKNFEWLIKDDDDTMVKTNCPYDRFVMPKSRSLDISQYEVFPYSHKWNLSQSLAIEVSDHFPIRLLVKNWNR</sequence>
<dbReference type="PANTHER" id="PTHR11371:SF31">
    <property type="entry name" value="EXTRACELLULAR NUCLEASE"/>
    <property type="match status" value="1"/>
</dbReference>
<dbReference type="PRINTS" id="PR00130">
    <property type="entry name" value="DNASEI"/>
</dbReference>
<dbReference type="VEuPathDB" id="AmoebaDB:NfTy_005770"/>
<dbReference type="GO" id="GO:0005634">
    <property type="term" value="C:nucleus"/>
    <property type="evidence" value="ECO:0007669"/>
    <property type="project" value="TreeGrafter"/>
</dbReference>
<feature type="domain" description="Endonuclease/exonuclease/phosphatase" evidence="7">
    <location>
        <begin position="59"/>
        <end position="259"/>
    </location>
</feature>
<evidence type="ECO:0000313" key="8">
    <source>
        <dbReference type="EMBL" id="KAF0983882.1"/>
    </source>
</evidence>
<evidence type="ECO:0000256" key="5">
    <source>
        <dbReference type="PIRSR" id="PIRSR000988-1"/>
    </source>
</evidence>
<dbReference type="EMBL" id="VFQX01000004">
    <property type="protein sequence ID" value="KAF0983882.1"/>
    <property type="molecule type" value="Genomic_DNA"/>
</dbReference>
<feature type="disulfide bond" description="Essential for enzymatic activity" evidence="6">
    <location>
        <begin position="232"/>
        <end position="267"/>
    </location>
</feature>
<dbReference type="GO" id="GO:0006308">
    <property type="term" value="P:DNA catabolic process"/>
    <property type="evidence" value="ECO:0007669"/>
    <property type="project" value="InterPro"/>
</dbReference>
<evidence type="ECO:0000256" key="2">
    <source>
        <dbReference type="ARBA" id="ARBA00022722"/>
    </source>
</evidence>
<keyword evidence="4 6" id="KW-1015">Disulfide bond</keyword>
<dbReference type="InterPro" id="IPR036691">
    <property type="entry name" value="Endo/exonu/phosph_ase_sf"/>
</dbReference>
<reference evidence="8 9" key="1">
    <citation type="journal article" date="2019" name="Sci. Rep.">
        <title>Nanopore sequencing improves the draft genome of the human pathogenic amoeba Naegleria fowleri.</title>
        <authorList>
            <person name="Liechti N."/>
            <person name="Schurch N."/>
            <person name="Bruggmann R."/>
            <person name="Wittwer M."/>
        </authorList>
    </citation>
    <scope>NUCLEOTIDE SEQUENCE [LARGE SCALE GENOMIC DNA]</scope>
    <source>
        <strain evidence="8 9">ATCC 30894</strain>
    </source>
</reference>
<dbReference type="PROSITE" id="PS00918">
    <property type="entry name" value="DNASE_I_2"/>
    <property type="match status" value="1"/>
</dbReference>
<comment type="similarity">
    <text evidence="1">Belongs to the DNase I family.</text>
</comment>
<dbReference type="VEuPathDB" id="AmoebaDB:NF0018460"/>